<dbReference type="Proteomes" id="UP000195402">
    <property type="component" value="Unassembled WGS sequence"/>
</dbReference>
<protein>
    <submittedName>
        <fullName evidence="9">NADH-ubiquinone oxidoreductase</fullName>
    </submittedName>
</protein>
<name>A0A200QFY2_MACCD</name>
<evidence type="ECO:0000256" key="7">
    <source>
        <dbReference type="ARBA" id="ARBA00023128"/>
    </source>
</evidence>
<comment type="caution">
    <text evidence="9">The sequence shown here is derived from an EMBL/GenBank/DDBJ whole genome shotgun (WGS) entry which is preliminary data.</text>
</comment>
<dbReference type="InParanoid" id="A0A200QFY2"/>
<evidence type="ECO:0000256" key="8">
    <source>
        <dbReference type="ARBA" id="ARBA00023136"/>
    </source>
</evidence>
<evidence type="ECO:0000256" key="5">
    <source>
        <dbReference type="ARBA" id="ARBA00022792"/>
    </source>
</evidence>
<keyword evidence="6" id="KW-0249">Electron transport</keyword>
<evidence type="ECO:0000256" key="4">
    <source>
        <dbReference type="ARBA" id="ARBA00022660"/>
    </source>
</evidence>
<evidence type="ECO:0000256" key="3">
    <source>
        <dbReference type="ARBA" id="ARBA00022448"/>
    </source>
</evidence>
<dbReference type="OrthoDB" id="10252718at2759"/>
<evidence type="ECO:0000313" key="10">
    <source>
        <dbReference type="Proteomes" id="UP000195402"/>
    </source>
</evidence>
<gene>
    <name evidence="9" type="ORF">BVC80_8741g2</name>
</gene>
<dbReference type="STRING" id="56857.A0A200QFY2"/>
<accession>A0A200QFY2</accession>
<keyword evidence="9" id="KW-0830">Ubiquinone</keyword>
<dbReference type="GO" id="GO:0045271">
    <property type="term" value="C:respiratory chain complex I"/>
    <property type="evidence" value="ECO:0007669"/>
    <property type="project" value="UniProtKB-ARBA"/>
</dbReference>
<dbReference type="Pfam" id="PF10249">
    <property type="entry name" value="NDUFB10"/>
    <property type="match status" value="1"/>
</dbReference>
<dbReference type="FunCoup" id="A0A200QFY2">
    <property type="interactions" value="606"/>
</dbReference>
<sequence>MPALYGVVGVCIEMRFGVQGGKAMKELDPFDRSRTKFPPYGRLRFPMVALALNEMCSENIIQVRISEFQREERGVVFDESPPDDFDPADPYKDPVAMLEMREHIVREKWIDIETAKILREKLKWCYRIEGINHLQKCKHLVQQYLESTRGIGWGKDARPPCFHAPKPAAAAADDSSE</sequence>
<organism evidence="9 10">
    <name type="scientific">Macleaya cordata</name>
    <name type="common">Five-seeded plume-poppy</name>
    <name type="synonym">Bocconia cordata</name>
    <dbReference type="NCBI Taxonomy" id="56857"/>
    <lineage>
        <taxon>Eukaryota</taxon>
        <taxon>Viridiplantae</taxon>
        <taxon>Streptophyta</taxon>
        <taxon>Embryophyta</taxon>
        <taxon>Tracheophyta</taxon>
        <taxon>Spermatophyta</taxon>
        <taxon>Magnoliopsida</taxon>
        <taxon>Ranunculales</taxon>
        <taxon>Papaveraceae</taxon>
        <taxon>Papaveroideae</taxon>
        <taxon>Macleaya</taxon>
    </lineage>
</organism>
<comment type="subcellular location">
    <subcellularLocation>
        <location evidence="1">Mitochondrion inner membrane</location>
        <topology evidence="1">Peripheral membrane protein</topology>
        <orientation evidence="1">Matrix side</orientation>
    </subcellularLocation>
</comment>
<keyword evidence="10" id="KW-1185">Reference proteome</keyword>
<keyword evidence="5" id="KW-0999">Mitochondrion inner membrane</keyword>
<proteinExistence type="inferred from homology"/>
<keyword evidence="4" id="KW-0679">Respiratory chain</keyword>
<keyword evidence="7" id="KW-0496">Mitochondrion</keyword>
<dbReference type="PANTHER" id="PTHR13094">
    <property type="entry name" value="NADH-UBIQUINONE OXIDOREDUCTASE PDSW SUBUNIT"/>
    <property type="match status" value="1"/>
</dbReference>
<dbReference type="GO" id="GO:0005743">
    <property type="term" value="C:mitochondrial inner membrane"/>
    <property type="evidence" value="ECO:0007669"/>
    <property type="project" value="UniProtKB-SubCell"/>
</dbReference>
<dbReference type="InterPro" id="IPR019377">
    <property type="entry name" value="NADH_UbQ_OxRdtase_su10"/>
</dbReference>
<evidence type="ECO:0000256" key="6">
    <source>
        <dbReference type="ARBA" id="ARBA00022982"/>
    </source>
</evidence>
<dbReference type="PANTHER" id="PTHR13094:SF1">
    <property type="entry name" value="NADH DEHYDROGENASE [UBIQUINONE] 1 BETA SUBCOMPLEX SUBUNIT 10"/>
    <property type="match status" value="1"/>
</dbReference>
<evidence type="ECO:0000313" key="9">
    <source>
        <dbReference type="EMBL" id="OVA09410.1"/>
    </source>
</evidence>
<dbReference type="EMBL" id="MVGT01002083">
    <property type="protein sequence ID" value="OVA09410.1"/>
    <property type="molecule type" value="Genomic_DNA"/>
</dbReference>
<dbReference type="AlphaFoldDB" id="A0A200QFY2"/>
<evidence type="ECO:0000256" key="1">
    <source>
        <dbReference type="ARBA" id="ARBA00004443"/>
    </source>
</evidence>
<keyword evidence="3" id="KW-0813">Transport</keyword>
<reference evidence="9 10" key="1">
    <citation type="journal article" date="2017" name="Mol. Plant">
        <title>The Genome of Medicinal Plant Macleaya cordata Provides New Insights into Benzylisoquinoline Alkaloids Metabolism.</title>
        <authorList>
            <person name="Liu X."/>
            <person name="Liu Y."/>
            <person name="Huang P."/>
            <person name="Ma Y."/>
            <person name="Qing Z."/>
            <person name="Tang Q."/>
            <person name="Cao H."/>
            <person name="Cheng P."/>
            <person name="Zheng Y."/>
            <person name="Yuan Z."/>
            <person name="Zhou Y."/>
            <person name="Liu J."/>
            <person name="Tang Z."/>
            <person name="Zhuo Y."/>
            <person name="Zhang Y."/>
            <person name="Yu L."/>
            <person name="Huang J."/>
            <person name="Yang P."/>
            <person name="Peng Q."/>
            <person name="Zhang J."/>
            <person name="Jiang W."/>
            <person name="Zhang Z."/>
            <person name="Lin K."/>
            <person name="Ro D.K."/>
            <person name="Chen X."/>
            <person name="Xiong X."/>
            <person name="Shang Y."/>
            <person name="Huang S."/>
            <person name="Zeng J."/>
        </authorList>
    </citation>
    <scope>NUCLEOTIDE SEQUENCE [LARGE SCALE GENOMIC DNA]</scope>
    <source>
        <strain evidence="10">cv. BLH2017</strain>
        <tissue evidence="9">Root</tissue>
    </source>
</reference>
<keyword evidence="8" id="KW-0472">Membrane</keyword>
<dbReference type="InterPro" id="IPR039993">
    <property type="entry name" value="NDUFB10"/>
</dbReference>
<evidence type="ECO:0000256" key="2">
    <source>
        <dbReference type="ARBA" id="ARBA00008317"/>
    </source>
</evidence>
<comment type="similarity">
    <text evidence="2">Belongs to the complex I NDUFB10 subunit family.</text>
</comment>